<dbReference type="GO" id="GO:0042597">
    <property type="term" value="C:periplasmic space"/>
    <property type="evidence" value="ECO:0007669"/>
    <property type="project" value="UniProtKB-SubCell"/>
</dbReference>
<evidence type="ECO:0000256" key="3">
    <source>
        <dbReference type="ARBA" id="ARBA00022729"/>
    </source>
</evidence>
<evidence type="ECO:0000256" key="9">
    <source>
        <dbReference type="SAM" id="SignalP"/>
    </source>
</evidence>
<comment type="caution">
    <text evidence="11">The sequence shown here is derived from an EMBL/GenBank/DDBJ whole genome shotgun (WGS) entry which is preliminary data.</text>
</comment>
<dbReference type="PROSITE" id="PS00194">
    <property type="entry name" value="THIOREDOXIN_1"/>
    <property type="match status" value="1"/>
</dbReference>
<keyword evidence="6" id="KW-0676">Redox-active center</keyword>
<feature type="disulfide bond" description="Redox-active" evidence="8">
    <location>
        <begin position="51"/>
        <end position="54"/>
    </location>
</feature>
<sequence length="207" mass="23521">MKKLFSLLMLAFLLPLQACAQEVYKEGEHYEVINDKATEKAEILEFFSFWCPACNAFEPLVAQMKQKMGDDVKFEKVHVNFMGFASKDTQEDATKAMMIGRALKREDALNKAIFNYIHVQRSPVTSLKDLENIFIINGVEAAEFEKMGSSFGVNSLVAKNNKTIDQYRKHVTGVPSFIVNGKYKAKFVRGMSADEMVDLVVWLTKQK</sequence>
<keyword evidence="12" id="KW-1185">Reference proteome</keyword>
<dbReference type="RefSeq" id="WP_188691284.1">
    <property type="nucleotide sequence ID" value="NZ_BMLS01000001.1"/>
</dbReference>
<dbReference type="InterPro" id="IPR050824">
    <property type="entry name" value="Thiol_disulfide_DsbA"/>
</dbReference>
<dbReference type="CDD" id="cd03019">
    <property type="entry name" value="DsbA_DsbA"/>
    <property type="match status" value="1"/>
</dbReference>
<protein>
    <recommendedName>
        <fullName evidence="7">Thiol:disulfide interchange protein</fullName>
    </recommendedName>
</protein>
<evidence type="ECO:0000259" key="10">
    <source>
        <dbReference type="PROSITE" id="PS51352"/>
    </source>
</evidence>
<evidence type="ECO:0000256" key="7">
    <source>
        <dbReference type="PIRNR" id="PIRNR001488"/>
    </source>
</evidence>
<dbReference type="InterPro" id="IPR001853">
    <property type="entry name" value="DSBA-like_thioredoxin_dom"/>
</dbReference>
<dbReference type="Gene3D" id="3.40.30.10">
    <property type="entry name" value="Glutaredoxin"/>
    <property type="match status" value="1"/>
</dbReference>
<accession>A0A917YUD8</accession>
<dbReference type="SUPFAM" id="SSF52833">
    <property type="entry name" value="Thioredoxin-like"/>
    <property type="match status" value="1"/>
</dbReference>
<evidence type="ECO:0000256" key="8">
    <source>
        <dbReference type="PIRSR" id="PIRSR001488-1"/>
    </source>
</evidence>
<evidence type="ECO:0000313" key="11">
    <source>
        <dbReference type="EMBL" id="GGO66499.1"/>
    </source>
</evidence>
<proteinExistence type="inferred from homology"/>
<evidence type="ECO:0000256" key="1">
    <source>
        <dbReference type="ARBA" id="ARBA00004418"/>
    </source>
</evidence>
<keyword evidence="4 7" id="KW-0574">Periplasm</keyword>
<dbReference type="Pfam" id="PF01323">
    <property type="entry name" value="DSBA"/>
    <property type="match status" value="1"/>
</dbReference>
<evidence type="ECO:0000256" key="6">
    <source>
        <dbReference type="ARBA" id="ARBA00023284"/>
    </source>
</evidence>
<evidence type="ECO:0000256" key="2">
    <source>
        <dbReference type="ARBA" id="ARBA00005791"/>
    </source>
</evidence>
<name>A0A917YUD8_9ALTE</name>
<organism evidence="11 12">
    <name type="scientific">Bowmanella pacifica</name>
    <dbReference type="NCBI Taxonomy" id="502051"/>
    <lineage>
        <taxon>Bacteria</taxon>
        <taxon>Pseudomonadati</taxon>
        <taxon>Pseudomonadota</taxon>
        <taxon>Gammaproteobacteria</taxon>
        <taxon>Alteromonadales</taxon>
        <taxon>Alteromonadaceae</taxon>
        <taxon>Bowmanella</taxon>
    </lineage>
</organism>
<evidence type="ECO:0000256" key="5">
    <source>
        <dbReference type="ARBA" id="ARBA00023157"/>
    </source>
</evidence>
<keyword evidence="5 7" id="KW-1015">Disulfide bond</keyword>
<evidence type="ECO:0000256" key="4">
    <source>
        <dbReference type="ARBA" id="ARBA00022764"/>
    </source>
</evidence>
<dbReference type="EMBL" id="BMLS01000001">
    <property type="protein sequence ID" value="GGO66499.1"/>
    <property type="molecule type" value="Genomic_DNA"/>
</dbReference>
<dbReference type="InterPro" id="IPR023205">
    <property type="entry name" value="DsbA/DsbL"/>
</dbReference>
<feature type="chain" id="PRO_5036839919" description="Thiol:disulfide interchange protein" evidence="9">
    <location>
        <begin position="21"/>
        <end position="207"/>
    </location>
</feature>
<evidence type="ECO:0000313" key="12">
    <source>
        <dbReference type="Proteomes" id="UP000606935"/>
    </source>
</evidence>
<dbReference type="PROSITE" id="PS51352">
    <property type="entry name" value="THIOREDOXIN_2"/>
    <property type="match status" value="1"/>
</dbReference>
<dbReference type="AlphaFoldDB" id="A0A917YUD8"/>
<dbReference type="InterPro" id="IPR017937">
    <property type="entry name" value="Thioredoxin_CS"/>
</dbReference>
<comment type="subcellular location">
    <subcellularLocation>
        <location evidence="1 7">Periplasm</location>
    </subcellularLocation>
</comment>
<comment type="similarity">
    <text evidence="2">Belongs to the thioredoxin family. DsbA subfamily.</text>
</comment>
<dbReference type="InterPro" id="IPR013766">
    <property type="entry name" value="Thioredoxin_domain"/>
</dbReference>
<dbReference type="InterPro" id="IPR036249">
    <property type="entry name" value="Thioredoxin-like_sf"/>
</dbReference>
<feature type="signal peptide" evidence="9">
    <location>
        <begin position="1"/>
        <end position="20"/>
    </location>
</feature>
<dbReference type="GO" id="GO:0015036">
    <property type="term" value="F:disulfide oxidoreductase activity"/>
    <property type="evidence" value="ECO:0007669"/>
    <property type="project" value="UniProtKB-ARBA"/>
</dbReference>
<feature type="domain" description="Thioredoxin" evidence="10">
    <location>
        <begin position="8"/>
        <end position="205"/>
    </location>
</feature>
<dbReference type="PANTHER" id="PTHR35891">
    <property type="entry name" value="THIOL:DISULFIDE INTERCHANGE PROTEIN DSBA"/>
    <property type="match status" value="1"/>
</dbReference>
<reference evidence="11" key="2">
    <citation type="submission" date="2020-09" db="EMBL/GenBank/DDBJ databases">
        <authorList>
            <person name="Sun Q."/>
            <person name="Zhou Y."/>
        </authorList>
    </citation>
    <scope>NUCLEOTIDE SEQUENCE</scope>
    <source>
        <strain evidence="11">CGMCC 1.7086</strain>
    </source>
</reference>
<dbReference type="PANTHER" id="PTHR35891:SF2">
    <property type="entry name" value="THIOL:DISULFIDE INTERCHANGE PROTEIN DSBA"/>
    <property type="match status" value="1"/>
</dbReference>
<dbReference type="Proteomes" id="UP000606935">
    <property type="component" value="Unassembled WGS sequence"/>
</dbReference>
<gene>
    <name evidence="11" type="primary">dsbA</name>
    <name evidence="11" type="ORF">GCM10010982_10830</name>
</gene>
<keyword evidence="3 9" id="KW-0732">Signal</keyword>
<dbReference type="PIRSF" id="PIRSF001488">
    <property type="entry name" value="Tdi_protein"/>
    <property type="match status" value="1"/>
</dbReference>
<reference evidence="11" key="1">
    <citation type="journal article" date="2014" name="Int. J. Syst. Evol. Microbiol.">
        <title>Complete genome sequence of Corynebacterium casei LMG S-19264T (=DSM 44701T), isolated from a smear-ripened cheese.</title>
        <authorList>
            <consortium name="US DOE Joint Genome Institute (JGI-PGF)"/>
            <person name="Walter F."/>
            <person name="Albersmeier A."/>
            <person name="Kalinowski J."/>
            <person name="Ruckert C."/>
        </authorList>
    </citation>
    <scope>NUCLEOTIDE SEQUENCE</scope>
    <source>
        <strain evidence="11">CGMCC 1.7086</strain>
    </source>
</reference>